<keyword evidence="1" id="KW-0732">Signal</keyword>
<dbReference type="EMBL" id="ML210330">
    <property type="protein sequence ID" value="TFK19671.1"/>
    <property type="molecule type" value="Genomic_DNA"/>
</dbReference>
<name>A0A5C3KHJ6_COPMA</name>
<dbReference type="InterPro" id="IPR013830">
    <property type="entry name" value="SGNH_hydro"/>
</dbReference>
<feature type="chain" id="PRO_5023093794" evidence="1">
    <location>
        <begin position="25"/>
        <end position="435"/>
    </location>
</feature>
<dbReference type="AlphaFoldDB" id="A0A5C3KHJ6"/>
<proteinExistence type="predicted"/>
<dbReference type="InterPro" id="IPR036514">
    <property type="entry name" value="SGNH_hydro_sf"/>
</dbReference>
<evidence type="ECO:0000256" key="1">
    <source>
        <dbReference type="SAM" id="SignalP"/>
    </source>
</evidence>
<dbReference type="STRING" id="230819.A0A5C3KHJ6"/>
<dbReference type="Proteomes" id="UP000307440">
    <property type="component" value="Unassembled WGS sequence"/>
</dbReference>
<dbReference type="PANTHER" id="PTHR43784">
    <property type="entry name" value="GDSL-LIKE LIPASE/ACYLHYDROLASE, PUTATIVE (AFU_ORTHOLOGUE AFUA_2G00820)-RELATED"/>
    <property type="match status" value="1"/>
</dbReference>
<dbReference type="CDD" id="cd01830">
    <property type="entry name" value="XynE_like"/>
    <property type="match status" value="1"/>
</dbReference>
<accession>A0A5C3KHJ6</accession>
<dbReference type="PANTHER" id="PTHR43784:SF3">
    <property type="entry name" value="GDSL FAMILY LIPASE"/>
    <property type="match status" value="1"/>
</dbReference>
<gene>
    <name evidence="3" type="ORF">FA15DRAFT_759877</name>
</gene>
<evidence type="ECO:0000259" key="2">
    <source>
        <dbReference type="Pfam" id="PF13472"/>
    </source>
</evidence>
<dbReference type="Gene3D" id="3.40.50.1110">
    <property type="entry name" value="SGNH hydrolase"/>
    <property type="match status" value="1"/>
</dbReference>
<dbReference type="OrthoDB" id="10071171at2759"/>
<organism evidence="3 4">
    <name type="scientific">Coprinopsis marcescibilis</name>
    <name type="common">Agaric fungus</name>
    <name type="synonym">Psathyrella marcescibilis</name>
    <dbReference type="NCBI Taxonomy" id="230819"/>
    <lineage>
        <taxon>Eukaryota</taxon>
        <taxon>Fungi</taxon>
        <taxon>Dikarya</taxon>
        <taxon>Basidiomycota</taxon>
        <taxon>Agaricomycotina</taxon>
        <taxon>Agaricomycetes</taxon>
        <taxon>Agaricomycetidae</taxon>
        <taxon>Agaricales</taxon>
        <taxon>Agaricineae</taxon>
        <taxon>Psathyrellaceae</taxon>
        <taxon>Coprinopsis</taxon>
    </lineage>
</organism>
<dbReference type="InterPro" id="IPR053140">
    <property type="entry name" value="GDSL_Rv0518-like"/>
</dbReference>
<sequence length="435" mass="46682">MAFSLKPLLPTLLALLFTVQSVHAAHWVNAWGSMPQLTEPHNLPPAPFNQSDLVFPNSTIRQTVRATLSGEWIRIRLSNAFGGSELPITAVSIALPSNGDSGVSSIQPRTSRAVTFSGLSAVVIPSGAQVVSDPIQFTLRAQSALSVSVYSEGGQRLNLVTGHPGSRTTSWMVFGNGVDSLELEGEEKTSTNHWYWISSVETWADDGAGAVVIVGDSITDGRGSTDNGNNRWPDLLVSRLQADRATRNIAVINQAAGGNRILADGLGPNALGRIDRDVIAQPGTKYAIIFEGVNDIGTGPTTTEGQKAIEDRLIWALKQMITRLHTAGIPVFGATITPMSGPGQGYGDPTREVTRKNVNRWIRSSGAFDVVLDFDRLLADPEVPEQLREIYDTGDHLHPNVEAFKVMAEAVPLALFRRPWSVQGDGSVPPGVVDA</sequence>
<feature type="signal peptide" evidence="1">
    <location>
        <begin position="1"/>
        <end position="24"/>
    </location>
</feature>
<keyword evidence="4" id="KW-1185">Reference proteome</keyword>
<feature type="domain" description="SGNH hydrolase-type esterase" evidence="2">
    <location>
        <begin position="214"/>
        <end position="402"/>
    </location>
</feature>
<dbReference type="SUPFAM" id="SSF52266">
    <property type="entry name" value="SGNH hydrolase"/>
    <property type="match status" value="1"/>
</dbReference>
<protein>
    <submittedName>
        <fullName evidence="3">Lipolytic enzyme</fullName>
    </submittedName>
</protein>
<reference evidence="3 4" key="1">
    <citation type="journal article" date="2019" name="Nat. Ecol. Evol.">
        <title>Megaphylogeny resolves global patterns of mushroom evolution.</title>
        <authorList>
            <person name="Varga T."/>
            <person name="Krizsan K."/>
            <person name="Foldi C."/>
            <person name="Dima B."/>
            <person name="Sanchez-Garcia M."/>
            <person name="Sanchez-Ramirez S."/>
            <person name="Szollosi G.J."/>
            <person name="Szarkandi J.G."/>
            <person name="Papp V."/>
            <person name="Albert L."/>
            <person name="Andreopoulos W."/>
            <person name="Angelini C."/>
            <person name="Antonin V."/>
            <person name="Barry K.W."/>
            <person name="Bougher N.L."/>
            <person name="Buchanan P."/>
            <person name="Buyck B."/>
            <person name="Bense V."/>
            <person name="Catcheside P."/>
            <person name="Chovatia M."/>
            <person name="Cooper J."/>
            <person name="Damon W."/>
            <person name="Desjardin D."/>
            <person name="Finy P."/>
            <person name="Geml J."/>
            <person name="Haridas S."/>
            <person name="Hughes K."/>
            <person name="Justo A."/>
            <person name="Karasinski D."/>
            <person name="Kautmanova I."/>
            <person name="Kiss B."/>
            <person name="Kocsube S."/>
            <person name="Kotiranta H."/>
            <person name="LaButti K.M."/>
            <person name="Lechner B.E."/>
            <person name="Liimatainen K."/>
            <person name="Lipzen A."/>
            <person name="Lukacs Z."/>
            <person name="Mihaltcheva S."/>
            <person name="Morgado L.N."/>
            <person name="Niskanen T."/>
            <person name="Noordeloos M.E."/>
            <person name="Ohm R.A."/>
            <person name="Ortiz-Santana B."/>
            <person name="Ovrebo C."/>
            <person name="Racz N."/>
            <person name="Riley R."/>
            <person name="Savchenko A."/>
            <person name="Shiryaev A."/>
            <person name="Soop K."/>
            <person name="Spirin V."/>
            <person name="Szebenyi C."/>
            <person name="Tomsovsky M."/>
            <person name="Tulloss R.E."/>
            <person name="Uehling J."/>
            <person name="Grigoriev I.V."/>
            <person name="Vagvolgyi C."/>
            <person name="Papp T."/>
            <person name="Martin F.M."/>
            <person name="Miettinen O."/>
            <person name="Hibbett D.S."/>
            <person name="Nagy L.G."/>
        </authorList>
    </citation>
    <scope>NUCLEOTIDE SEQUENCE [LARGE SCALE GENOMIC DNA]</scope>
    <source>
        <strain evidence="3 4">CBS 121175</strain>
    </source>
</reference>
<dbReference type="Pfam" id="PF13472">
    <property type="entry name" value="Lipase_GDSL_2"/>
    <property type="match status" value="1"/>
</dbReference>
<evidence type="ECO:0000313" key="4">
    <source>
        <dbReference type="Proteomes" id="UP000307440"/>
    </source>
</evidence>
<evidence type="ECO:0000313" key="3">
    <source>
        <dbReference type="EMBL" id="TFK19671.1"/>
    </source>
</evidence>